<dbReference type="GO" id="GO:0000779">
    <property type="term" value="C:condensed chromosome, centromeric region"/>
    <property type="evidence" value="ECO:0007669"/>
    <property type="project" value="TreeGrafter"/>
</dbReference>
<dbReference type="Proteomes" id="UP000591131">
    <property type="component" value="Unassembled WGS sequence"/>
</dbReference>
<proteinExistence type="predicted"/>
<keyword evidence="4" id="KW-0226">DNA condensation</keyword>
<dbReference type="SUPFAM" id="SSF48371">
    <property type="entry name" value="ARM repeat"/>
    <property type="match status" value="1"/>
</dbReference>
<evidence type="ECO:0000256" key="5">
    <source>
        <dbReference type="ARBA" id="ARBA00023242"/>
    </source>
</evidence>
<feature type="region of interest" description="Disordered" evidence="7">
    <location>
        <begin position="864"/>
        <end position="905"/>
    </location>
</feature>
<dbReference type="InterPro" id="IPR026971">
    <property type="entry name" value="CND1/NCAPD3"/>
</dbReference>
<keyword evidence="5" id="KW-0539">Nucleus</keyword>
<protein>
    <recommendedName>
        <fullName evidence="8">Condensin complex subunit 1 C-terminal domain-containing protein</fullName>
    </recommendedName>
</protein>
<dbReference type="GO" id="GO:0010032">
    <property type="term" value="P:meiotic chromosome condensation"/>
    <property type="evidence" value="ECO:0007669"/>
    <property type="project" value="TreeGrafter"/>
</dbReference>
<keyword evidence="2" id="KW-0132">Cell division</keyword>
<name>A0A7J6L1I2_PERCH</name>
<comment type="caution">
    <text evidence="9">The sequence shown here is derived from an EMBL/GenBank/DDBJ whole genome shotgun (WGS) entry which is preliminary data.</text>
</comment>
<dbReference type="InterPro" id="IPR016024">
    <property type="entry name" value="ARM-type_fold"/>
</dbReference>
<dbReference type="OrthoDB" id="439263at2759"/>
<evidence type="ECO:0000313" key="9">
    <source>
        <dbReference type="EMBL" id="KAF4653017.1"/>
    </source>
</evidence>
<dbReference type="InterPro" id="IPR032682">
    <property type="entry name" value="Cnd1_C"/>
</dbReference>
<keyword evidence="6" id="KW-0131">Cell cycle</keyword>
<dbReference type="PANTHER" id="PTHR14222:SF1">
    <property type="entry name" value="CONDENSIN-2 COMPLEX SUBUNIT D3"/>
    <property type="match status" value="1"/>
</dbReference>
<organism evidence="9 10">
    <name type="scientific">Perkinsus chesapeaki</name>
    <name type="common">Clam parasite</name>
    <name type="synonym">Perkinsus andrewsi</name>
    <dbReference type="NCBI Taxonomy" id="330153"/>
    <lineage>
        <taxon>Eukaryota</taxon>
        <taxon>Sar</taxon>
        <taxon>Alveolata</taxon>
        <taxon>Perkinsozoa</taxon>
        <taxon>Perkinsea</taxon>
        <taxon>Perkinsida</taxon>
        <taxon>Perkinsidae</taxon>
        <taxon>Perkinsus</taxon>
    </lineage>
</organism>
<evidence type="ECO:0000256" key="7">
    <source>
        <dbReference type="SAM" id="MobiDB-lite"/>
    </source>
</evidence>
<dbReference type="GO" id="GO:0007076">
    <property type="term" value="P:mitotic chromosome condensation"/>
    <property type="evidence" value="ECO:0007669"/>
    <property type="project" value="InterPro"/>
</dbReference>
<comment type="subcellular location">
    <subcellularLocation>
        <location evidence="1">Nucleus</location>
    </subcellularLocation>
</comment>
<evidence type="ECO:0000256" key="1">
    <source>
        <dbReference type="ARBA" id="ARBA00004123"/>
    </source>
</evidence>
<dbReference type="EMBL" id="JAAPAO010000861">
    <property type="protein sequence ID" value="KAF4653017.1"/>
    <property type="molecule type" value="Genomic_DNA"/>
</dbReference>
<gene>
    <name evidence="9" type="ORF">FOL47_010755</name>
</gene>
<sequence length="945" mass="105858">MAITLKGNGHHFPEEDRDWLRGVAKKIPEIVVRAAHDEKTSVRTVCTKLIDILIDMLQELNELVGEETLPFTLPLQETLPILGLDAAVSVRKAAIATTDRILQMLSGRHRETLERLYPAAYQGGQHERLQVKSAIPSLWCTVVLPLVSDAEQGVSDIATDIVKESVLSPLKHASRRASGLDDLSACLLRTVASHHSWVEYAQRGIKLLMRKEHNAKVACKPFVTALEKVIDETSNEEDPLLVQALWMLLEEFASIQGDVIDASLVSRTVRTYFSAEQCDPKSTFGHLCMLKAILFAMKQVSGRVEPEASKEIAELLIALIKSFTIPLTLALPVMELVQCLCNTHRATKNALKNWQKDLICQMETFVYQGAVYKPERAVDMAEDEARKLAAALGYLGDLVLVCEESGKKNVSCFLKPDSTITNIHILATDSVFSDIMSGNPKKHFRIPVPVRAQAIICLGKVCLKNEKQAKNLADVFALLLRHFEPVVVRNNAFVVLYDLCVQYTGLVDPRLPIMTRALNDEVRFYRHQAMMVISSLMAEDYVKFRGQTVYRYLTVLADDNEEIRSFVESFFTRILIPRQHGLFADVFVKSICALNCWKGHPLYANAAQNNREFSLQDRTVKRERIYRFMMEYLDETSKFKVVNEIMTRLLTRFLDEDGSSRPLPLPQTEEESGGRVLTDVFCLLACRELRLHTKSGIGGRDLGEQQGAGDENDDPNAQGEKRDAAERSKKYMQETMIPTLLQLRNLMQSETSPFVYHINNCLRELLRDFKDEIATFCNGDEQLAVELLYDLNIEGRGGLLLGRREPGNEGNGQRARGPPPLRLFDISDGHGDQMNINVALGSSDEVVPAGMTDFQKRMMQRARKKAKSYGGREAAPVLASPEGTRSRASEGTSSLQRRVEDPSEAAAEQLLNKEEASLGVSIIQSTAYCSQESEYMESAANEDDV</sequence>
<feature type="domain" description="Condensin complex subunit 1 C-terminal" evidence="8">
    <location>
        <begin position="487"/>
        <end position="650"/>
    </location>
</feature>
<dbReference type="PANTHER" id="PTHR14222">
    <property type="entry name" value="CONDENSIN"/>
    <property type="match status" value="1"/>
</dbReference>
<feature type="compositionally biased region" description="Basic and acidic residues" evidence="7">
    <location>
        <begin position="719"/>
        <end position="728"/>
    </location>
</feature>
<evidence type="ECO:0000256" key="3">
    <source>
        <dbReference type="ARBA" id="ARBA00022776"/>
    </source>
</evidence>
<dbReference type="Pfam" id="PF12717">
    <property type="entry name" value="Cnd1"/>
    <property type="match status" value="1"/>
</dbReference>
<evidence type="ECO:0000256" key="4">
    <source>
        <dbReference type="ARBA" id="ARBA00023067"/>
    </source>
</evidence>
<evidence type="ECO:0000256" key="2">
    <source>
        <dbReference type="ARBA" id="ARBA00022618"/>
    </source>
</evidence>
<dbReference type="InterPro" id="IPR011989">
    <property type="entry name" value="ARM-like"/>
</dbReference>
<dbReference type="GO" id="GO:0000796">
    <property type="term" value="C:condensin complex"/>
    <property type="evidence" value="ECO:0007669"/>
    <property type="project" value="TreeGrafter"/>
</dbReference>
<reference evidence="9 10" key="1">
    <citation type="submission" date="2020-04" db="EMBL/GenBank/DDBJ databases">
        <title>Perkinsus chesapeaki whole genome sequence.</title>
        <authorList>
            <person name="Bogema D.R."/>
        </authorList>
    </citation>
    <scope>NUCLEOTIDE SEQUENCE [LARGE SCALE GENOMIC DNA]</scope>
    <source>
        <strain evidence="9">ATCC PRA-425</strain>
    </source>
</reference>
<keyword evidence="10" id="KW-1185">Reference proteome</keyword>
<dbReference type="AlphaFoldDB" id="A0A7J6L1I2"/>
<feature type="region of interest" description="Disordered" evidence="7">
    <location>
        <begin position="697"/>
        <end position="728"/>
    </location>
</feature>
<keyword evidence="3" id="KW-0498">Mitosis</keyword>
<evidence type="ECO:0000259" key="8">
    <source>
        <dbReference type="Pfam" id="PF12717"/>
    </source>
</evidence>
<accession>A0A7J6L1I2</accession>
<dbReference type="GO" id="GO:0051301">
    <property type="term" value="P:cell division"/>
    <property type="evidence" value="ECO:0007669"/>
    <property type="project" value="UniProtKB-KW"/>
</dbReference>
<dbReference type="GO" id="GO:0042393">
    <property type="term" value="F:histone binding"/>
    <property type="evidence" value="ECO:0007669"/>
    <property type="project" value="TreeGrafter"/>
</dbReference>
<dbReference type="Gene3D" id="1.25.10.10">
    <property type="entry name" value="Leucine-rich Repeat Variant"/>
    <property type="match status" value="1"/>
</dbReference>
<evidence type="ECO:0000313" key="10">
    <source>
        <dbReference type="Proteomes" id="UP000591131"/>
    </source>
</evidence>
<dbReference type="GO" id="GO:0005634">
    <property type="term" value="C:nucleus"/>
    <property type="evidence" value="ECO:0007669"/>
    <property type="project" value="UniProtKB-SubCell"/>
</dbReference>
<evidence type="ECO:0000256" key="6">
    <source>
        <dbReference type="ARBA" id="ARBA00023306"/>
    </source>
</evidence>